<dbReference type="Proteomes" id="UP000283383">
    <property type="component" value="Unassembled WGS sequence"/>
</dbReference>
<gene>
    <name evidence="1" type="ORF">GcM3_140008</name>
</gene>
<sequence length="168" mass="19685">DPNLRETLEVYTAKDVFQWATLQAPLSLSTRYVDEELCGIWRHHRFGVDIMDFGISRQFGIPAHILFLHRWRWLTPKRRFCTPFENSGWWWKVKCKSFLVERENGDPLRTLKIYSSQRGFSEENSLCAHPFSPIYRIPCVTLPYSIGASSGIEGQHLLHDLWSESCQP</sequence>
<reference evidence="1 2" key="1">
    <citation type="journal article" date="2018" name="BMC Genomics">
        <title>Comparative genome analyses reveal sequence features reflecting distinct modes of host-adaptation between dicot and monocot powdery mildew.</title>
        <authorList>
            <person name="Wu Y."/>
            <person name="Ma X."/>
            <person name="Pan Z."/>
            <person name="Kale S.D."/>
            <person name="Song Y."/>
            <person name="King H."/>
            <person name="Zhang Q."/>
            <person name="Presley C."/>
            <person name="Deng X."/>
            <person name="Wei C.I."/>
            <person name="Xiao S."/>
        </authorList>
    </citation>
    <scope>NUCLEOTIDE SEQUENCE [LARGE SCALE GENOMIC DNA]</scope>
    <source>
        <strain evidence="1">UMSG3</strain>
    </source>
</reference>
<dbReference type="EMBL" id="MCBQ01014014">
    <property type="protein sequence ID" value="RKF63337.1"/>
    <property type="molecule type" value="Genomic_DNA"/>
</dbReference>
<feature type="non-terminal residue" evidence="1">
    <location>
        <position position="1"/>
    </location>
</feature>
<name>A0A420I113_9PEZI</name>
<accession>A0A420I113</accession>
<proteinExistence type="predicted"/>
<protein>
    <submittedName>
        <fullName evidence="1">Uncharacterized protein</fullName>
    </submittedName>
</protein>
<evidence type="ECO:0000313" key="1">
    <source>
        <dbReference type="EMBL" id="RKF63337.1"/>
    </source>
</evidence>
<comment type="caution">
    <text evidence="1">The sequence shown here is derived from an EMBL/GenBank/DDBJ whole genome shotgun (WGS) entry which is preliminary data.</text>
</comment>
<evidence type="ECO:0000313" key="2">
    <source>
        <dbReference type="Proteomes" id="UP000283383"/>
    </source>
</evidence>
<organism evidence="1 2">
    <name type="scientific">Golovinomyces cichoracearum</name>
    <dbReference type="NCBI Taxonomy" id="62708"/>
    <lineage>
        <taxon>Eukaryota</taxon>
        <taxon>Fungi</taxon>
        <taxon>Dikarya</taxon>
        <taxon>Ascomycota</taxon>
        <taxon>Pezizomycotina</taxon>
        <taxon>Leotiomycetes</taxon>
        <taxon>Erysiphales</taxon>
        <taxon>Erysiphaceae</taxon>
        <taxon>Golovinomyces</taxon>
    </lineage>
</organism>
<dbReference type="AlphaFoldDB" id="A0A420I113"/>
<keyword evidence="2" id="KW-1185">Reference proteome</keyword>